<keyword evidence="3" id="KW-1185">Reference proteome</keyword>
<dbReference type="OrthoDB" id="1705416at2759"/>
<evidence type="ECO:0000313" key="2">
    <source>
        <dbReference type="EMBL" id="GMI43846.1"/>
    </source>
</evidence>
<feature type="region of interest" description="Disordered" evidence="1">
    <location>
        <begin position="305"/>
        <end position="428"/>
    </location>
</feature>
<protein>
    <recommendedName>
        <fullName evidence="4">Altered inheritance of mitochondria protein 24, mitochondrial</fullName>
    </recommendedName>
</protein>
<dbReference type="InterPro" id="IPR002838">
    <property type="entry name" value="AIM24"/>
</dbReference>
<feature type="compositionally biased region" description="Acidic residues" evidence="1">
    <location>
        <begin position="373"/>
        <end position="400"/>
    </location>
</feature>
<dbReference type="Pfam" id="PF01987">
    <property type="entry name" value="AIM24"/>
    <property type="match status" value="1"/>
</dbReference>
<accession>A0A9W7GGJ7</accession>
<feature type="compositionally biased region" description="Low complexity" evidence="1">
    <location>
        <begin position="354"/>
        <end position="367"/>
    </location>
</feature>
<gene>
    <name evidence="2" type="ORF">TrCOL_g9997</name>
</gene>
<sequence length="428" mass="44582">MVSRSLHQLRSLSSSIIFSSPSLRDHRRFPSADLPQSLRSLSTLVPVEKLPFISSPVDDELGETRAISFKDSCQILGGDIQTLLVTLQPDQILRTESASLLYSTDGIHMETTSGGGMGQAFKRYITGTNAFVTDFSYRGDEESGQVCLGPDFPSKIEFVSLNDFDGEITASKGSMVAMGIDVLLEPTVVKGITAGIFGGEGFIMQKLSSTSEHAGVFVKGMGQLSKLPLEPGRSLRVSTGSLVAYTSSTLEFEVEMLPGVKNAIFGQGLFVTKIKNESEDTGYVWVQGLEQGKFVSEIGRRLGGRGGGGGMGMPIMMPGGGSTGGEGGGVSEAGAEASDRSVNSAASVMGSEMAGDSASSAGDASPGGLFGDEAPEADPFLEDATNDEPGAFDDFGDDGESFSSESGDAGGDEGGGLLSSIWDMINDD</sequence>
<organism evidence="2 3">
    <name type="scientific">Triparma columacea</name>
    <dbReference type="NCBI Taxonomy" id="722753"/>
    <lineage>
        <taxon>Eukaryota</taxon>
        <taxon>Sar</taxon>
        <taxon>Stramenopiles</taxon>
        <taxon>Ochrophyta</taxon>
        <taxon>Bolidophyceae</taxon>
        <taxon>Parmales</taxon>
        <taxon>Triparmaceae</taxon>
        <taxon>Triparma</taxon>
    </lineage>
</organism>
<reference evidence="3" key="1">
    <citation type="journal article" date="2023" name="Commun. Biol.">
        <title>Genome analysis of Parmales, the sister group of diatoms, reveals the evolutionary specialization of diatoms from phago-mixotrophs to photoautotrophs.</title>
        <authorList>
            <person name="Ban H."/>
            <person name="Sato S."/>
            <person name="Yoshikawa S."/>
            <person name="Yamada K."/>
            <person name="Nakamura Y."/>
            <person name="Ichinomiya M."/>
            <person name="Sato N."/>
            <person name="Blanc-Mathieu R."/>
            <person name="Endo H."/>
            <person name="Kuwata A."/>
            <person name="Ogata H."/>
        </authorList>
    </citation>
    <scope>NUCLEOTIDE SEQUENCE [LARGE SCALE GENOMIC DNA]</scope>
</reference>
<dbReference type="SUPFAM" id="SSF51219">
    <property type="entry name" value="TRAP-like"/>
    <property type="match status" value="1"/>
</dbReference>
<dbReference type="PANTHER" id="PTHR43657:SF1">
    <property type="entry name" value="ALTERED INHERITANCE OF MITOCHONDRIA PROTEIN 24, MITOCHONDRIAL"/>
    <property type="match status" value="1"/>
</dbReference>
<feature type="compositionally biased region" description="Gly residues" evidence="1">
    <location>
        <begin position="408"/>
        <end position="417"/>
    </location>
</feature>
<name>A0A9W7GGJ7_9STRA</name>
<dbReference type="PANTHER" id="PTHR43657">
    <property type="entry name" value="TRYPTOPHAN RNA-BINDING ATTENUATOR PROTEIN-LIKE PROTEIN"/>
    <property type="match status" value="1"/>
</dbReference>
<dbReference type="EMBL" id="BRYA01000201">
    <property type="protein sequence ID" value="GMI43846.1"/>
    <property type="molecule type" value="Genomic_DNA"/>
</dbReference>
<evidence type="ECO:0008006" key="4">
    <source>
        <dbReference type="Google" id="ProtNLM"/>
    </source>
</evidence>
<dbReference type="InterPro" id="IPR016031">
    <property type="entry name" value="Trp_RNA-bd_attenuator-like_dom"/>
</dbReference>
<dbReference type="InterPro" id="IPR036983">
    <property type="entry name" value="AIM24_sf"/>
</dbReference>
<evidence type="ECO:0000256" key="1">
    <source>
        <dbReference type="SAM" id="MobiDB-lite"/>
    </source>
</evidence>
<dbReference type="Proteomes" id="UP001165065">
    <property type="component" value="Unassembled WGS sequence"/>
</dbReference>
<comment type="caution">
    <text evidence="2">The sequence shown here is derived from an EMBL/GenBank/DDBJ whole genome shotgun (WGS) entry which is preliminary data.</text>
</comment>
<proteinExistence type="predicted"/>
<feature type="compositionally biased region" description="Gly residues" evidence="1">
    <location>
        <begin position="305"/>
        <end position="331"/>
    </location>
</feature>
<dbReference type="Gene3D" id="3.60.160.10">
    <property type="entry name" value="Mitochondrial biogenesis AIM24"/>
    <property type="match status" value="1"/>
</dbReference>
<evidence type="ECO:0000313" key="3">
    <source>
        <dbReference type="Proteomes" id="UP001165065"/>
    </source>
</evidence>
<dbReference type="AlphaFoldDB" id="A0A9W7GGJ7"/>